<dbReference type="Gene3D" id="2.30.30.40">
    <property type="entry name" value="SH3 Domains"/>
    <property type="match status" value="1"/>
</dbReference>
<feature type="domain" description="CheW-like" evidence="10">
    <location>
        <begin position="419"/>
        <end position="557"/>
    </location>
</feature>
<proteinExistence type="predicted"/>
<dbReference type="Proteomes" id="UP001240639">
    <property type="component" value="Unassembled WGS sequence"/>
</dbReference>
<reference evidence="12 13" key="1">
    <citation type="submission" date="2023-08" db="EMBL/GenBank/DDBJ databases">
        <title>genomic of G39.</title>
        <authorList>
            <person name="Wang Y."/>
        </authorList>
    </citation>
    <scope>NUCLEOTIDE SEQUENCE [LARGE SCALE GENOMIC DNA]</scope>
    <source>
        <strain evidence="12 13">G39</strain>
    </source>
</reference>
<dbReference type="SUPFAM" id="SSF50341">
    <property type="entry name" value="CheW-like"/>
    <property type="match status" value="1"/>
</dbReference>
<evidence type="ECO:0000256" key="8">
    <source>
        <dbReference type="SAM" id="MobiDB-lite"/>
    </source>
</evidence>
<dbReference type="InterPro" id="IPR036641">
    <property type="entry name" value="HPT_dom_sf"/>
</dbReference>
<comment type="caution">
    <text evidence="12">The sequence shown here is derived from an EMBL/GenBank/DDBJ whole genome shotgun (WGS) entry which is preliminary data.</text>
</comment>
<dbReference type="InterPro" id="IPR005467">
    <property type="entry name" value="His_kinase_dom"/>
</dbReference>
<feature type="modified residue" description="Phosphohistidine" evidence="7">
    <location>
        <position position="44"/>
    </location>
</feature>
<evidence type="ECO:0000256" key="6">
    <source>
        <dbReference type="ARBA" id="ARBA00023012"/>
    </source>
</evidence>
<dbReference type="SMART" id="SM00073">
    <property type="entry name" value="HPT"/>
    <property type="match status" value="1"/>
</dbReference>
<dbReference type="EMBL" id="JAVAIM010000001">
    <property type="protein sequence ID" value="MDP4574331.1"/>
    <property type="molecule type" value="Genomic_DNA"/>
</dbReference>
<feature type="compositionally biased region" description="Acidic residues" evidence="8">
    <location>
        <begin position="137"/>
        <end position="153"/>
    </location>
</feature>
<dbReference type="Pfam" id="PF01627">
    <property type="entry name" value="Hpt"/>
    <property type="match status" value="1"/>
</dbReference>
<dbReference type="Pfam" id="PF02895">
    <property type="entry name" value="H-kinase_dim"/>
    <property type="match status" value="1"/>
</dbReference>
<evidence type="ECO:0000259" key="10">
    <source>
        <dbReference type="PROSITE" id="PS50851"/>
    </source>
</evidence>
<dbReference type="SUPFAM" id="SSF55874">
    <property type="entry name" value="ATPase domain of HSP90 chaperone/DNA topoisomerase II/histidine kinase"/>
    <property type="match status" value="1"/>
</dbReference>
<dbReference type="SMART" id="SM01231">
    <property type="entry name" value="H-kinase_dim"/>
    <property type="match status" value="1"/>
</dbReference>
<keyword evidence="3 7" id="KW-0597">Phosphoprotein</keyword>
<comment type="catalytic activity">
    <reaction evidence="1">
        <text>ATP + protein L-histidine = ADP + protein N-phospho-L-histidine.</text>
        <dbReference type="EC" id="2.7.13.3"/>
    </reaction>
</comment>
<dbReference type="PANTHER" id="PTHR43395:SF1">
    <property type="entry name" value="CHEMOTAXIS PROTEIN CHEA"/>
    <property type="match status" value="1"/>
</dbReference>
<dbReference type="CDD" id="cd00088">
    <property type="entry name" value="HPT"/>
    <property type="match status" value="1"/>
</dbReference>
<dbReference type="InterPro" id="IPR036061">
    <property type="entry name" value="CheW-like_dom_sf"/>
</dbReference>
<name>A0ABT9HMG0_9SPHN</name>
<dbReference type="InterPro" id="IPR004358">
    <property type="entry name" value="Sig_transdc_His_kin-like_C"/>
</dbReference>
<evidence type="ECO:0000256" key="1">
    <source>
        <dbReference type="ARBA" id="ARBA00000085"/>
    </source>
</evidence>
<organism evidence="12 13">
    <name type="scientific">Qipengyuania profundimaris</name>
    <dbReference type="NCBI Taxonomy" id="3067652"/>
    <lineage>
        <taxon>Bacteria</taxon>
        <taxon>Pseudomonadati</taxon>
        <taxon>Pseudomonadota</taxon>
        <taxon>Alphaproteobacteria</taxon>
        <taxon>Sphingomonadales</taxon>
        <taxon>Erythrobacteraceae</taxon>
        <taxon>Qipengyuania</taxon>
    </lineage>
</organism>
<evidence type="ECO:0000256" key="3">
    <source>
        <dbReference type="ARBA" id="ARBA00022553"/>
    </source>
</evidence>
<feature type="domain" description="Histidine kinase" evidence="9">
    <location>
        <begin position="166"/>
        <end position="417"/>
    </location>
</feature>
<dbReference type="EC" id="2.7.13.3" evidence="2"/>
<evidence type="ECO:0000313" key="13">
    <source>
        <dbReference type="Proteomes" id="UP001240639"/>
    </source>
</evidence>
<dbReference type="PANTHER" id="PTHR43395">
    <property type="entry name" value="SENSOR HISTIDINE KINASE CHEA"/>
    <property type="match status" value="1"/>
</dbReference>
<dbReference type="InterPro" id="IPR036890">
    <property type="entry name" value="HATPase_C_sf"/>
</dbReference>
<keyword evidence="13" id="KW-1185">Reference proteome</keyword>
<dbReference type="Pfam" id="PF01584">
    <property type="entry name" value="CheW"/>
    <property type="match status" value="1"/>
</dbReference>
<gene>
    <name evidence="12" type="ORF">Q9K02_04165</name>
</gene>
<dbReference type="SMART" id="SM00387">
    <property type="entry name" value="HATPase_c"/>
    <property type="match status" value="1"/>
</dbReference>
<dbReference type="Gene3D" id="1.20.120.160">
    <property type="entry name" value="HPT domain"/>
    <property type="match status" value="1"/>
</dbReference>
<dbReference type="InterPro" id="IPR002545">
    <property type="entry name" value="CheW-lke_dom"/>
</dbReference>
<sequence>MDDLLADFVAETREMLEASGGEIVAWEADPSDRARLDTIFRFVHTVKGNCGFFDFPRLEKLSHAAEDALSECRAGRREADSALVSAVLAIIDRISEMTDAIEAGEEFPEGGDDKLIAALQGSDDIVVASAVMPEAEPANDEDAGETDGDEGSDNESSAPKPARAQVVQRSIRLPVDLLDEVMKGVSDMVLARNDLSRRLREAGEQPTIDGPFDRLSTILADVRAAITRMRMQRLEHLFSSLPRLVRDLSNELGKQVMVDFEGGEVELDREMIEMVRDPLTHIIRNAIDHGIEGPGERLKNGKREIGLLRFAARQAGNQISLVVSDDGRGIDTGRLADKAVAAGLYSQSEVDRMSDRRKHMLIFEPGLSTANEVSSVSGRGVGMDVVRANIERVGGSIDVVSKPGEGASFHLKLPLTLSIIAALTVGAGSQRYAIPRSYVEEIVFGSSSNVEFATAGDRRLVTFRDKRVPCLALGDILGIDEIDDAEWDSKTLVLIRLASDDVFALAVDRVFDHEDVVVKPIAPAVMETRLYAGTTLLDDGRPMMLLDLPSIATNRLHMGEGRTTEVVEEEVVETGRKAVPIMLFAGLDDRKRAVRLDMVRRIDTVSREAIDIEGQRAQAVIDGSVFTLLGLEFGELPEDRCRLLRLTDGESEVVYAVNEVLDAADMDGEIIPSQDDPLIEGVTLIGDSLVPVLDGHALFARQRVQRRTDEVLSCRIPGDSDWARTILEPLVEAAGYRIAADDGEDADVEIQLAEIAQPAQSASARSVIRLTQDPDNAGADGGTIYRYDRDGLLAALKQARLGRTA</sequence>
<keyword evidence="5" id="KW-0418">Kinase</keyword>
<dbReference type="InterPro" id="IPR008207">
    <property type="entry name" value="Sig_transdc_His_kin_Hpt_dom"/>
</dbReference>
<evidence type="ECO:0000256" key="4">
    <source>
        <dbReference type="ARBA" id="ARBA00022679"/>
    </source>
</evidence>
<evidence type="ECO:0000313" key="12">
    <source>
        <dbReference type="EMBL" id="MDP4574331.1"/>
    </source>
</evidence>
<dbReference type="SMART" id="SM00260">
    <property type="entry name" value="CheW"/>
    <property type="match status" value="1"/>
</dbReference>
<evidence type="ECO:0000259" key="11">
    <source>
        <dbReference type="PROSITE" id="PS50894"/>
    </source>
</evidence>
<accession>A0ABT9HMG0</accession>
<protein>
    <recommendedName>
        <fullName evidence="2">histidine kinase</fullName>
        <ecNumber evidence="2">2.7.13.3</ecNumber>
    </recommendedName>
</protein>
<dbReference type="PROSITE" id="PS50894">
    <property type="entry name" value="HPT"/>
    <property type="match status" value="1"/>
</dbReference>
<dbReference type="InterPro" id="IPR003594">
    <property type="entry name" value="HATPase_dom"/>
</dbReference>
<feature type="domain" description="HPt" evidence="11">
    <location>
        <begin position="1"/>
        <end position="101"/>
    </location>
</feature>
<dbReference type="Gene3D" id="3.30.565.10">
    <property type="entry name" value="Histidine kinase-like ATPase, C-terminal domain"/>
    <property type="match status" value="1"/>
</dbReference>
<dbReference type="PROSITE" id="PS50109">
    <property type="entry name" value="HIS_KIN"/>
    <property type="match status" value="1"/>
</dbReference>
<dbReference type="Pfam" id="PF02518">
    <property type="entry name" value="HATPase_c"/>
    <property type="match status" value="1"/>
</dbReference>
<feature type="region of interest" description="Disordered" evidence="8">
    <location>
        <begin position="135"/>
        <end position="165"/>
    </location>
</feature>
<keyword evidence="4 12" id="KW-0808">Transferase</keyword>
<evidence type="ECO:0000256" key="2">
    <source>
        <dbReference type="ARBA" id="ARBA00012438"/>
    </source>
</evidence>
<dbReference type="InterPro" id="IPR004105">
    <property type="entry name" value="CheA-like_dim"/>
</dbReference>
<dbReference type="PROSITE" id="PS50851">
    <property type="entry name" value="CHEW"/>
    <property type="match status" value="1"/>
</dbReference>
<dbReference type="SUPFAM" id="SSF47226">
    <property type="entry name" value="Histidine-containing phosphotransfer domain, HPT domain"/>
    <property type="match status" value="1"/>
</dbReference>
<dbReference type="InterPro" id="IPR051315">
    <property type="entry name" value="Bact_Chemotaxis_CheA"/>
</dbReference>
<evidence type="ECO:0000256" key="7">
    <source>
        <dbReference type="PROSITE-ProRule" id="PRU00110"/>
    </source>
</evidence>
<dbReference type="PRINTS" id="PR00344">
    <property type="entry name" value="BCTRLSENSOR"/>
</dbReference>
<evidence type="ECO:0000256" key="5">
    <source>
        <dbReference type="ARBA" id="ARBA00022777"/>
    </source>
</evidence>
<evidence type="ECO:0000259" key="9">
    <source>
        <dbReference type="PROSITE" id="PS50109"/>
    </source>
</evidence>
<keyword evidence="6" id="KW-0902">Two-component regulatory system</keyword>
<dbReference type="GO" id="GO:0004673">
    <property type="term" value="F:protein histidine kinase activity"/>
    <property type="evidence" value="ECO:0007669"/>
    <property type="project" value="UniProtKB-EC"/>
</dbReference>
<dbReference type="RefSeq" id="WP_305931753.1">
    <property type="nucleotide sequence ID" value="NZ_JAVAIM010000001.1"/>
</dbReference>